<organism evidence="2 3">
    <name type="scientific">Rhodococcus erythropolis</name>
    <name type="common">Arthrobacter picolinophilus</name>
    <dbReference type="NCBI Taxonomy" id="1833"/>
    <lineage>
        <taxon>Bacteria</taxon>
        <taxon>Bacillati</taxon>
        <taxon>Actinomycetota</taxon>
        <taxon>Actinomycetes</taxon>
        <taxon>Mycobacteriales</taxon>
        <taxon>Nocardiaceae</taxon>
        <taxon>Rhodococcus</taxon>
        <taxon>Rhodococcus erythropolis group</taxon>
    </lineage>
</organism>
<dbReference type="InterPro" id="IPR036812">
    <property type="entry name" value="NAD(P)_OxRdtase_dom_sf"/>
</dbReference>
<dbReference type="RefSeq" id="WP_070386747.1">
    <property type="nucleotide sequence ID" value="NZ_JAECSB010000094.1"/>
</dbReference>
<dbReference type="Pfam" id="PF00248">
    <property type="entry name" value="Aldo_ket_red"/>
    <property type="match status" value="1"/>
</dbReference>
<dbReference type="EMBL" id="JAECSB010000094">
    <property type="protein sequence ID" value="MBH5146689.1"/>
    <property type="molecule type" value="Genomic_DNA"/>
</dbReference>
<dbReference type="PANTHER" id="PTHR43364:SF4">
    <property type="entry name" value="NAD(P)-LINKED OXIDOREDUCTASE SUPERFAMILY PROTEIN"/>
    <property type="match status" value="1"/>
</dbReference>
<name>A0A1F2PQ77_RHOER</name>
<dbReference type="Proteomes" id="UP000627573">
    <property type="component" value="Unassembled WGS sequence"/>
</dbReference>
<gene>
    <name evidence="2" type="ORF">I3517_29205</name>
</gene>
<evidence type="ECO:0000256" key="1">
    <source>
        <dbReference type="ARBA" id="ARBA00023002"/>
    </source>
</evidence>
<dbReference type="InterPro" id="IPR050523">
    <property type="entry name" value="AKR_Detox_Biosynth"/>
</dbReference>
<evidence type="ECO:0000313" key="2">
    <source>
        <dbReference type="EMBL" id="MBH5146689.1"/>
    </source>
</evidence>
<sequence>MTAPLELPKLVLGTMTFGDTVDISGAGSMLDAALGAGISHIDTANGYAGGESERMLAKLLHGRRDSVTLATKAGMPHPDAGDNSPLSAKGLRASIEGSLRRLDSDYVDLFYLHQPDRTVTLTETLTTVAELVAEGKIRTLGVSNFAAWQISEINYTADTVGAPRPIVAQQLYNLLARRIEEEYAEFADVTGLTTMVYNPLGGGLLTGRHTFEENPADGRFGDSRLASMYKERYWNTQIFDAIAQLTAIAEQSGISLTELALRWLVSKPVAGSLLLGGSKVTHLESNIAAIGRGPLDASTVEECDLVGAALRGPMPNYNR</sequence>
<comment type="caution">
    <text evidence="2">The sequence shown here is derived from an EMBL/GenBank/DDBJ whole genome shotgun (WGS) entry which is preliminary data.</text>
</comment>
<proteinExistence type="predicted"/>
<dbReference type="AlphaFoldDB" id="A0A1F2PQ77"/>
<keyword evidence="3" id="KW-1185">Reference proteome</keyword>
<dbReference type="Gene3D" id="3.20.20.100">
    <property type="entry name" value="NADP-dependent oxidoreductase domain"/>
    <property type="match status" value="1"/>
</dbReference>
<dbReference type="InterPro" id="IPR020471">
    <property type="entry name" value="AKR"/>
</dbReference>
<protein>
    <submittedName>
        <fullName evidence="2">Aldo/keto reductase</fullName>
    </submittedName>
</protein>
<dbReference type="PANTHER" id="PTHR43364">
    <property type="entry name" value="NADH-SPECIFIC METHYLGLYOXAL REDUCTASE-RELATED"/>
    <property type="match status" value="1"/>
</dbReference>
<dbReference type="PRINTS" id="PR00069">
    <property type="entry name" value="ALDKETRDTASE"/>
</dbReference>
<dbReference type="PROSITE" id="PS00062">
    <property type="entry name" value="ALDOKETO_REDUCTASE_2"/>
    <property type="match status" value="1"/>
</dbReference>
<dbReference type="GO" id="GO:0016491">
    <property type="term" value="F:oxidoreductase activity"/>
    <property type="evidence" value="ECO:0007669"/>
    <property type="project" value="UniProtKB-KW"/>
</dbReference>
<accession>A0A1F2PQ77</accession>
<dbReference type="InterPro" id="IPR023210">
    <property type="entry name" value="NADP_OxRdtase_dom"/>
</dbReference>
<keyword evidence="1" id="KW-0560">Oxidoreductase</keyword>
<evidence type="ECO:0000313" key="3">
    <source>
        <dbReference type="Proteomes" id="UP000627573"/>
    </source>
</evidence>
<dbReference type="InterPro" id="IPR018170">
    <property type="entry name" value="Aldo/ket_reductase_CS"/>
</dbReference>
<dbReference type="SUPFAM" id="SSF51430">
    <property type="entry name" value="NAD(P)-linked oxidoreductase"/>
    <property type="match status" value="1"/>
</dbReference>
<reference evidence="2 3" key="1">
    <citation type="submission" date="2020-12" db="EMBL/GenBank/DDBJ databases">
        <title>Draft genome sequence of furan degrading bacterial strain FUR100.</title>
        <authorList>
            <person name="Woiski C."/>
        </authorList>
    </citation>
    <scope>NUCLEOTIDE SEQUENCE [LARGE SCALE GENOMIC DNA]</scope>
    <source>
        <strain evidence="2 3">FUR100</strain>
    </source>
</reference>